<evidence type="ECO:0000256" key="1">
    <source>
        <dbReference type="SAM" id="SignalP"/>
    </source>
</evidence>
<organism evidence="3 4">
    <name type="scientific">Fusarium oxysporum f. sp. radicis-cucumerinum</name>
    <dbReference type="NCBI Taxonomy" id="327505"/>
    <lineage>
        <taxon>Eukaryota</taxon>
        <taxon>Fungi</taxon>
        <taxon>Dikarya</taxon>
        <taxon>Ascomycota</taxon>
        <taxon>Pezizomycotina</taxon>
        <taxon>Sordariomycetes</taxon>
        <taxon>Hypocreomycetidae</taxon>
        <taxon>Hypocreales</taxon>
        <taxon>Nectriaceae</taxon>
        <taxon>Fusarium</taxon>
        <taxon>Fusarium oxysporum species complex</taxon>
    </lineage>
</organism>
<dbReference type="InterPro" id="IPR012338">
    <property type="entry name" value="Beta-lactam/transpept-like"/>
</dbReference>
<protein>
    <recommendedName>
        <fullName evidence="2">Beta-lactamase-related domain-containing protein</fullName>
    </recommendedName>
</protein>
<reference evidence="3 4" key="1">
    <citation type="journal article" date="2016" name="Environ. Microbiol.">
        <title>Effector profiles distinguish formae speciales of Fusarium oxysporum.</title>
        <authorList>
            <person name="van Dam P."/>
            <person name="Fokkens L."/>
            <person name="Schmidt S.M."/>
            <person name="Linmans J.H."/>
            <person name="Kistler H.C."/>
            <person name="Ma L.J."/>
            <person name="Rep M."/>
        </authorList>
    </citation>
    <scope>NUCLEOTIDE SEQUENCE [LARGE SCALE GENOMIC DNA]</scope>
    <source>
        <strain evidence="3 4">Forc016</strain>
    </source>
</reference>
<evidence type="ECO:0000259" key="2">
    <source>
        <dbReference type="Pfam" id="PF00144"/>
    </source>
</evidence>
<reference evidence="3 4" key="2">
    <citation type="journal article" date="2017" name="Sci. Rep.">
        <title>A mobile pathogenicity chromosome in Fusarium oxysporum for infection of multiple cucurbit species.</title>
        <authorList>
            <person name="van Dam P."/>
            <person name="Fokkens L."/>
            <person name="Ayukawa Y."/>
            <person name="van der Gragt M."/>
            <person name="Ter Horst A."/>
            <person name="Brankovics B."/>
            <person name="Houterman P.M."/>
            <person name="Arie T."/>
            <person name="Rep M."/>
        </authorList>
    </citation>
    <scope>NUCLEOTIDE SEQUENCE [LARGE SCALE GENOMIC DNA]</scope>
    <source>
        <strain evidence="3 4">Forc016</strain>
    </source>
</reference>
<dbReference type="PANTHER" id="PTHR43283:SF14">
    <property type="entry name" value="BLL8153 PROTEIN"/>
    <property type="match status" value="1"/>
</dbReference>
<dbReference type="Proteomes" id="UP000219602">
    <property type="component" value="Chromosome 11"/>
</dbReference>
<dbReference type="AlphaFoldDB" id="A0A2H3G5S0"/>
<dbReference type="SUPFAM" id="SSF56601">
    <property type="entry name" value="beta-lactamase/transpeptidase-like"/>
    <property type="match status" value="1"/>
</dbReference>
<feature type="domain" description="Beta-lactamase-related" evidence="2">
    <location>
        <begin position="111"/>
        <end position="389"/>
    </location>
</feature>
<keyword evidence="1" id="KW-0732">Signal</keyword>
<comment type="caution">
    <text evidence="3">The sequence shown here is derived from an EMBL/GenBank/DDBJ whole genome shotgun (WGS) entry which is preliminary data.</text>
</comment>
<feature type="signal peptide" evidence="1">
    <location>
        <begin position="1"/>
        <end position="23"/>
    </location>
</feature>
<evidence type="ECO:0000313" key="4">
    <source>
        <dbReference type="Proteomes" id="UP000219602"/>
    </source>
</evidence>
<feature type="chain" id="PRO_5013930975" description="Beta-lactamase-related domain-containing protein" evidence="1">
    <location>
        <begin position="24"/>
        <end position="419"/>
    </location>
</feature>
<proteinExistence type="predicted"/>
<accession>A0A2H3G5S0</accession>
<dbReference type="Gene3D" id="3.40.710.10">
    <property type="entry name" value="DD-peptidase/beta-lactamase superfamily"/>
    <property type="match status" value="1"/>
</dbReference>
<dbReference type="Pfam" id="PF00144">
    <property type="entry name" value="Beta-lactamase"/>
    <property type="match status" value="1"/>
</dbReference>
<dbReference type="InterPro" id="IPR001466">
    <property type="entry name" value="Beta-lactam-related"/>
</dbReference>
<evidence type="ECO:0000313" key="3">
    <source>
        <dbReference type="EMBL" id="PCD26067.1"/>
    </source>
</evidence>
<dbReference type="PANTHER" id="PTHR43283">
    <property type="entry name" value="BETA-LACTAMASE-RELATED"/>
    <property type="match status" value="1"/>
</dbReference>
<name>A0A2H3G5S0_FUSOX</name>
<dbReference type="EMBL" id="MABQ02000009">
    <property type="protein sequence ID" value="PCD26067.1"/>
    <property type="molecule type" value="Genomic_DNA"/>
</dbReference>
<dbReference type="InterPro" id="IPR050789">
    <property type="entry name" value="Diverse_Enzym_Activities"/>
</dbReference>
<dbReference type="STRING" id="327505.A0A2H3G5S0"/>
<gene>
    <name evidence="3" type="ORF">AU210_012499</name>
</gene>
<sequence>MHLNLSLVAILGHLTAHLPLASAADPDPIPYFAFSDIGTFNLSSLNASDARNSAILTRQEAELLPNRTRQLRHGSYLRKLAKGKDIYFTTKANGTEHDITSFLHHFGISGVMIVKDGKIRLERYQYGNEPSFRNQIQSCTKSFITTSMGIAIAQNKISLNDPVSKWIPELTKSPWGPVHIRNLIDMTSGVQEPNGTHNPDLFNDVYPRTDPDAVIKWFKTFDKVAEPGKVFNYYNPNYYVTSLSLTRAIGEPLQNWVSKNIWEPAGMQYDGYMRVTGAGQVDGHGGLALTLPDMARYGMFILDAFNGNGGPRVPKQWFHDISSASSSKGIRGPGSIDIVPGFGYQTGWWTTPRGAKKYQLGNDGGFAALGTYDQAVYVIPGINTTIVLQSDNPVHYPNLFYFGQQFATAASLALREERY</sequence>